<organism evidence="1 2">
    <name type="scientific">Zalaria obscura</name>
    <dbReference type="NCBI Taxonomy" id="2024903"/>
    <lineage>
        <taxon>Eukaryota</taxon>
        <taxon>Fungi</taxon>
        <taxon>Dikarya</taxon>
        <taxon>Ascomycota</taxon>
        <taxon>Pezizomycotina</taxon>
        <taxon>Dothideomycetes</taxon>
        <taxon>Dothideomycetidae</taxon>
        <taxon>Dothideales</taxon>
        <taxon>Zalariaceae</taxon>
        <taxon>Zalaria</taxon>
    </lineage>
</organism>
<reference evidence="1" key="1">
    <citation type="submission" date="2024-02" db="EMBL/GenBank/DDBJ databases">
        <title>Metagenome Assembled Genome of Zalaria obscura JY119.</title>
        <authorList>
            <person name="Vighnesh L."/>
            <person name="Jagadeeshwari U."/>
            <person name="Venkata Ramana C."/>
            <person name="Sasikala C."/>
        </authorList>
    </citation>
    <scope>NUCLEOTIDE SEQUENCE</scope>
    <source>
        <strain evidence="1">JY119</strain>
    </source>
</reference>
<proteinExistence type="predicted"/>
<comment type="caution">
    <text evidence="1">The sequence shown here is derived from an EMBL/GenBank/DDBJ whole genome shotgun (WGS) entry which is preliminary data.</text>
</comment>
<name>A0ACC3S377_9PEZI</name>
<keyword evidence="2" id="KW-1185">Reference proteome</keyword>
<sequence length="1004" mass="104732">MSEVETRSAPTRGRSSTRGGRGGYSRGGPRGGHRQTNGTTKDSAQLDELLEDQGELGELKKKYSSELSMLKDMFPEWTPVDLVMVLQESDGDLQSAVEKITEGNVSQFAEVKSAKDRARSKVKEAPTSAGADQSIRGRGRGGFEGARGGRGRGVDRGRGGFRGGRGGHVATNGAPKEAAPVSVPTAESTAWDTPAPAENKENAWGSKPAPSAVENKEAQGAWGNVITAETTPAAASEGAKSSLIPESGAKKSWASMFAKPKQAPIPAVPKPAAVPPPVPAELAAKEETSVPESKPAEPETEPEAPQQQPQASEQPAPAVSVDVAETPKTPAESTEATLAPSNVPLTEDNLEHLPDVSHPPATLTAASTVGSIDPRGVTPSAGQQPPIGRPPMGGYAASAYRATGTPARSASYQRRVLEQQEAVVMPGHNAVDRAAVQFGSMGLNGDAGLDVDDEREEPETRQAPQHSPPSQPRASLPPAARQDVPLTEALPTPRQAPGLPPVPQQQQPASPITSAPQGLPQEPIQPGQGYGQYSRFGQPEAAAPSQKSYDPFSNQTPTSAFDHYSSQSQPSAQQQHGFGGFSSGPSDYSQYYTADQRNAYQNYYGGSYGQQTSQTQQDAGATQQRATSGFGSGPSDTAFSTSQAPQQVGKIISLESNEATRRHMISRYVSTPHRGAPSVAGGLQRQPSNPKHAPWVAENADPINVKQYIYPNISNQSKQTPSRYGEAPGSGQNTPAPVAATQHQPAGQSQQMHQPQHTNQYGYPYGHPYYHSPYQAAYQNQFGYSQLGGYGSPYGKQQGGMYGPSGYGMNPPSSFDHASSPAASAGGFNQASSIQSRDSGLSGGLGDYGRSSAQPSNLGSSGFGGMSEPFGRAQSGFQGQSQGYGQQQSAQQSAPSDDLKPFSESKTGGPSPALGQPGRPGSATNSVGGQTSSGLPPPQSHQQGFGGYPGFQNSQSQYGGLGGLGGHQGQQGHQQGGYGGYSGFGNTYGNNYGARGWGNNYGGH</sequence>
<dbReference type="EMBL" id="JAMKPW020000044">
    <property type="protein sequence ID" value="KAK8192729.1"/>
    <property type="molecule type" value="Genomic_DNA"/>
</dbReference>
<gene>
    <name evidence="1" type="primary">DEF1</name>
    <name evidence="1" type="ORF">M8818_007901</name>
</gene>
<evidence type="ECO:0000313" key="2">
    <source>
        <dbReference type="Proteomes" id="UP001320706"/>
    </source>
</evidence>
<accession>A0ACC3S377</accession>
<protein>
    <submittedName>
        <fullName evidence="1">RNAPII degradation factor</fullName>
    </submittedName>
</protein>
<evidence type="ECO:0000313" key="1">
    <source>
        <dbReference type="EMBL" id="KAK8192729.1"/>
    </source>
</evidence>
<dbReference type="Proteomes" id="UP001320706">
    <property type="component" value="Unassembled WGS sequence"/>
</dbReference>